<accession>A0A0A9EQ61</accession>
<sequence>MRSRLTSLGGASLILIRAAPAPRPEIRLNISHDMLARTVLVYARLTKLSHAPLMLILLVNTFFREYC</sequence>
<organism evidence="1">
    <name type="scientific">Arundo donax</name>
    <name type="common">Giant reed</name>
    <name type="synonym">Donax arundinaceus</name>
    <dbReference type="NCBI Taxonomy" id="35708"/>
    <lineage>
        <taxon>Eukaryota</taxon>
        <taxon>Viridiplantae</taxon>
        <taxon>Streptophyta</taxon>
        <taxon>Embryophyta</taxon>
        <taxon>Tracheophyta</taxon>
        <taxon>Spermatophyta</taxon>
        <taxon>Magnoliopsida</taxon>
        <taxon>Liliopsida</taxon>
        <taxon>Poales</taxon>
        <taxon>Poaceae</taxon>
        <taxon>PACMAD clade</taxon>
        <taxon>Arundinoideae</taxon>
        <taxon>Arundineae</taxon>
        <taxon>Arundo</taxon>
    </lineage>
</organism>
<dbReference type="AlphaFoldDB" id="A0A0A9EQ61"/>
<name>A0A0A9EQ61_ARUDO</name>
<proteinExistence type="predicted"/>
<reference evidence="1" key="2">
    <citation type="journal article" date="2015" name="Data Brief">
        <title>Shoot transcriptome of the giant reed, Arundo donax.</title>
        <authorList>
            <person name="Barrero R.A."/>
            <person name="Guerrero F.D."/>
            <person name="Moolhuijzen P."/>
            <person name="Goolsby J.A."/>
            <person name="Tidwell J."/>
            <person name="Bellgard S.E."/>
            <person name="Bellgard M.I."/>
        </authorList>
    </citation>
    <scope>NUCLEOTIDE SEQUENCE</scope>
    <source>
        <tissue evidence="1">Shoot tissue taken approximately 20 cm above the soil surface</tissue>
    </source>
</reference>
<protein>
    <submittedName>
        <fullName evidence="1">Uncharacterized protein</fullName>
    </submittedName>
</protein>
<evidence type="ECO:0000313" key="1">
    <source>
        <dbReference type="EMBL" id="JAE01099.1"/>
    </source>
</evidence>
<dbReference type="EMBL" id="GBRH01196797">
    <property type="protein sequence ID" value="JAE01099.1"/>
    <property type="molecule type" value="Transcribed_RNA"/>
</dbReference>
<reference evidence="1" key="1">
    <citation type="submission" date="2014-09" db="EMBL/GenBank/DDBJ databases">
        <authorList>
            <person name="Magalhaes I.L.F."/>
            <person name="Oliveira U."/>
            <person name="Santos F.R."/>
            <person name="Vidigal T.H.D.A."/>
            <person name="Brescovit A.D."/>
            <person name="Santos A.J."/>
        </authorList>
    </citation>
    <scope>NUCLEOTIDE SEQUENCE</scope>
    <source>
        <tissue evidence="1">Shoot tissue taken approximately 20 cm above the soil surface</tissue>
    </source>
</reference>